<dbReference type="PROSITE" id="PS00584">
    <property type="entry name" value="PFKB_KINASES_2"/>
    <property type="match status" value="1"/>
</dbReference>
<dbReference type="EMBL" id="CAJHUC010000279">
    <property type="protein sequence ID" value="CAD7694812.1"/>
    <property type="molecule type" value="Genomic_DNA"/>
</dbReference>
<dbReference type="InterPro" id="IPR004175">
    <property type="entry name" value="RNA_CPDase"/>
</dbReference>
<evidence type="ECO:0000256" key="3">
    <source>
        <dbReference type="ARBA" id="ARBA00022801"/>
    </source>
</evidence>
<dbReference type="PANTHER" id="PTHR35561:SF1">
    <property type="entry name" value="RNA 2',3'-CYCLIC PHOSPHODIESTERASE"/>
    <property type="match status" value="1"/>
</dbReference>
<keyword evidence="1" id="KW-0808">Transferase</keyword>
<keyword evidence="6" id="KW-1185">Reference proteome</keyword>
<dbReference type="SUPFAM" id="SSF53613">
    <property type="entry name" value="Ribokinase-like"/>
    <property type="match status" value="1"/>
</dbReference>
<reference evidence="5" key="1">
    <citation type="submission" date="2020-12" db="EMBL/GenBank/DDBJ databases">
        <authorList>
            <person name="Iha C."/>
        </authorList>
    </citation>
    <scope>NUCLEOTIDE SEQUENCE</scope>
</reference>
<proteinExistence type="inferred from homology"/>
<protein>
    <recommendedName>
        <fullName evidence="4">Carbohydrate kinase PfkB domain-containing protein</fullName>
    </recommendedName>
</protein>
<dbReference type="InterPro" id="IPR009097">
    <property type="entry name" value="Cyclic_Pdiesterase"/>
</dbReference>
<dbReference type="GO" id="GO:0004113">
    <property type="term" value="F:2',3'-cyclic-nucleotide 3'-phosphodiesterase activity"/>
    <property type="evidence" value="ECO:0007669"/>
    <property type="project" value="InterPro"/>
</dbReference>
<comment type="caution">
    <text evidence="5">The sequence shown here is derived from an EMBL/GenBank/DDBJ whole genome shotgun (WGS) entry which is preliminary data.</text>
</comment>
<dbReference type="InterPro" id="IPR011611">
    <property type="entry name" value="PfkB_dom"/>
</dbReference>
<evidence type="ECO:0000313" key="6">
    <source>
        <dbReference type="Proteomes" id="UP000708148"/>
    </source>
</evidence>
<dbReference type="AlphaFoldDB" id="A0A8S1ITZ3"/>
<dbReference type="OrthoDB" id="497927at2759"/>
<feature type="domain" description="Carbohydrate kinase PfkB" evidence="4">
    <location>
        <begin position="5"/>
        <end position="280"/>
    </location>
</feature>
<dbReference type="Gene3D" id="3.90.1140.10">
    <property type="entry name" value="Cyclic phosphodiesterase"/>
    <property type="match status" value="1"/>
</dbReference>
<dbReference type="InterPro" id="IPR002173">
    <property type="entry name" value="Carboh/pur_kinase_PfkB_CS"/>
</dbReference>
<dbReference type="Gene3D" id="3.40.1190.20">
    <property type="match status" value="1"/>
</dbReference>
<accession>A0A8S1ITZ3</accession>
<dbReference type="NCBIfam" id="TIGR02258">
    <property type="entry name" value="2_5_ligase"/>
    <property type="match status" value="1"/>
</dbReference>
<dbReference type="HAMAP" id="MF_01940">
    <property type="entry name" value="RNA_CPDase"/>
    <property type="match status" value="1"/>
</dbReference>
<dbReference type="Proteomes" id="UP000708148">
    <property type="component" value="Unassembled WGS sequence"/>
</dbReference>
<sequence length="494" mass="54242">MPLLVVGSVAIDNVETPEGGRHDNLLGGSATHFSYAASFFTPVRLVGVVGEDWPAEHTKLLQSRNIDTTGLQVVEGGKTFTWTGRYEPNMNDRETLNVELNVFGEFNPVLPENYRQAQYVFLANGVPGVQQKVLDQTPGRRLAVADTMDLWIETQRNDLDALLGQLDGLVLNDSEAKLMTGTENLVKAGHMVRDMGPKFVIIKKGEHGAMFFSEHETYVMPAYPTDLVVDPTGAGDSFAGGMMGYLAEQDNGFEPEQIKTAMAYGTLTASFNVEGFGLARMKEITRDDIEERMVNGPPAFPFTPDNYLKTRTFIAVEASPEVRAGALAAVQRLAAHRKDYRWVEKENLHFTLQFLGDITDQEIVDVCSRVKAAVEGFDPFEITAQGIGAFPTPAKPKALWVGVGEGEEALVELHAAIDARLAELGFRGENRRFVPHLTIGKLLRTSRPPEELAGELSSLTDFEAGKMVVDAVTVYASQLRPDGPEYHVLARVTL</sequence>
<dbReference type="SUPFAM" id="SSF55144">
    <property type="entry name" value="LigT-like"/>
    <property type="match status" value="1"/>
</dbReference>
<keyword evidence="2" id="KW-0418">Kinase</keyword>
<name>A0A8S1ITZ3_9CHLO</name>
<organism evidence="5 6">
    <name type="scientific">Ostreobium quekettii</name>
    <dbReference type="NCBI Taxonomy" id="121088"/>
    <lineage>
        <taxon>Eukaryota</taxon>
        <taxon>Viridiplantae</taxon>
        <taxon>Chlorophyta</taxon>
        <taxon>core chlorophytes</taxon>
        <taxon>Ulvophyceae</taxon>
        <taxon>TCBD clade</taxon>
        <taxon>Bryopsidales</taxon>
        <taxon>Ostreobineae</taxon>
        <taxon>Ostreobiaceae</taxon>
        <taxon>Ostreobium</taxon>
    </lineage>
</organism>
<dbReference type="Pfam" id="PF13563">
    <property type="entry name" value="2_5_RNA_ligase2"/>
    <property type="match status" value="1"/>
</dbReference>
<dbReference type="PANTHER" id="PTHR35561">
    <property type="entry name" value="RNA 2',3'-CYCLIC PHOSPHODIESTERASE"/>
    <property type="match status" value="1"/>
</dbReference>
<dbReference type="InterPro" id="IPR029056">
    <property type="entry name" value="Ribokinase-like"/>
</dbReference>
<evidence type="ECO:0000256" key="1">
    <source>
        <dbReference type="ARBA" id="ARBA00022679"/>
    </source>
</evidence>
<evidence type="ECO:0000313" key="5">
    <source>
        <dbReference type="EMBL" id="CAD7694812.1"/>
    </source>
</evidence>
<gene>
    <name evidence="5" type="ORF">OSTQU699_LOCUS175</name>
</gene>
<dbReference type="GO" id="GO:0016301">
    <property type="term" value="F:kinase activity"/>
    <property type="evidence" value="ECO:0007669"/>
    <property type="project" value="UniProtKB-KW"/>
</dbReference>
<dbReference type="GO" id="GO:0008664">
    <property type="term" value="F:RNA 2',3'-cyclic 3'-phosphodiesterase activity"/>
    <property type="evidence" value="ECO:0007669"/>
    <property type="project" value="InterPro"/>
</dbReference>
<keyword evidence="3" id="KW-0378">Hydrolase</keyword>
<dbReference type="Pfam" id="PF00294">
    <property type="entry name" value="PfkB"/>
    <property type="match status" value="1"/>
</dbReference>
<evidence type="ECO:0000259" key="4">
    <source>
        <dbReference type="Pfam" id="PF00294"/>
    </source>
</evidence>
<evidence type="ECO:0000256" key="2">
    <source>
        <dbReference type="ARBA" id="ARBA00022777"/>
    </source>
</evidence>